<dbReference type="PIRSF" id="PIRSF033096">
    <property type="entry name" value="PPPtase_5"/>
    <property type="match status" value="1"/>
</dbReference>
<dbReference type="OMA" id="IHKKYAF"/>
<evidence type="ECO:0000313" key="11">
    <source>
        <dbReference type="Proteomes" id="UP000030693"/>
    </source>
</evidence>
<dbReference type="InterPro" id="IPR004843">
    <property type="entry name" value="Calcineurin-like_PHP"/>
</dbReference>
<feature type="domain" description="Serine/threonine specific protein phosphatases" evidence="9">
    <location>
        <begin position="297"/>
        <end position="302"/>
    </location>
</feature>
<feature type="active site" description="Proton donor/acceptor" evidence="7">
    <location>
        <position position="301"/>
    </location>
</feature>
<dbReference type="EMBL" id="KB932209">
    <property type="protein sequence ID" value="KCV68356.1"/>
    <property type="molecule type" value="Genomic_DNA"/>
</dbReference>
<dbReference type="AlphaFoldDB" id="A0A058Z2I8"/>
<organism evidence="10">
    <name type="scientific">Fonticula alba</name>
    <name type="common">Slime mold</name>
    <dbReference type="NCBI Taxonomy" id="691883"/>
    <lineage>
        <taxon>Eukaryota</taxon>
        <taxon>Rotosphaerida</taxon>
        <taxon>Fonticulaceae</taxon>
        <taxon>Fonticula</taxon>
    </lineage>
</organism>
<dbReference type="SUPFAM" id="SSF48452">
    <property type="entry name" value="TPR-like"/>
    <property type="match status" value="1"/>
</dbReference>
<comment type="cofactor">
    <cofactor evidence="1">
        <name>Mn(2+)</name>
        <dbReference type="ChEBI" id="CHEBI:29035"/>
    </cofactor>
</comment>
<dbReference type="Pfam" id="PF00149">
    <property type="entry name" value="Metallophos"/>
    <property type="match status" value="1"/>
</dbReference>
<keyword evidence="11" id="KW-1185">Reference proteome</keyword>
<evidence type="ECO:0000256" key="8">
    <source>
        <dbReference type="RuleBase" id="RU004273"/>
    </source>
</evidence>
<dbReference type="PROSITE" id="PS00125">
    <property type="entry name" value="SER_THR_PHOSPHATASE"/>
    <property type="match status" value="1"/>
</dbReference>
<protein>
    <recommendedName>
        <fullName evidence="8">Serine/threonine-protein phosphatase</fullName>
        <ecNumber evidence="8">3.1.3.16</ecNumber>
    </recommendedName>
</protein>
<comment type="similarity">
    <text evidence="2">Belongs to the PPP phosphatase family. PP-5 (PP-T) subfamily.</text>
</comment>
<gene>
    <name evidence="10" type="ORF">H696_05272</name>
</gene>
<evidence type="ECO:0000256" key="5">
    <source>
        <dbReference type="ARBA" id="ARBA00022801"/>
    </source>
</evidence>
<name>A0A058Z2I8_FONAL</name>
<dbReference type="InterPro" id="IPR019734">
    <property type="entry name" value="TPR_rpt"/>
</dbReference>
<proteinExistence type="inferred from homology"/>
<keyword evidence="4" id="KW-0677">Repeat</keyword>
<keyword evidence="3" id="KW-0479">Metal-binding</keyword>
<dbReference type="RefSeq" id="XP_009497410.1">
    <property type="nucleotide sequence ID" value="XM_009499135.1"/>
</dbReference>
<dbReference type="eggNOG" id="KOG0376">
    <property type="taxonomic scope" value="Eukaryota"/>
</dbReference>
<dbReference type="EC" id="3.1.3.16" evidence="8"/>
<evidence type="ECO:0000256" key="2">
    <source>
        <dbReference type="ARBA" id="ARBA00008786"/>
    </source>
</evidence>
<dbReference type="PRINTS" id="PR00114">
    <property type="entry name" value="STPHPHTASE"/>
</dbReference>
<dbReference type="SUPFAM" id="SSF56300">
    <property type="entry name" value="Metallo-dependent phosphatases"/>
    <property type="match status" value="1"/>
</dbReference>
<accession>A0A058Z2I8</accession>
<dbReference type="Proteomes" id="UP000030693">
    <property type="component" value="Unassembled WGS sequence"/>
</dbReference>
<evidence type="ECO:0000256" key="3">
    <source>
        <dbReference type="ARBA" id="ARBA00022723"/>
    </source>
</evidence>
<dbReference type="Gene3D" id="3.60.21.10">
    <property type="match status" value="1"/>
</dbReference>
<dbReference type="InterPro" id="IPR011990">
    <property type="entry name" value="TPR-like_helical_dom_sf"/>
</dbReference>
<reference evidence="10" key="1">
    <citation type="submission" date="2013-04" db="EMBL/GenBank/DDBJ databases">
        <title>The Genome Sequence of Fonticula alba ATCC 38817.</title>
        <authorList>
            <consortium name="The Broad Institute Genomics Platform"/>
            <person name="Russ C."/>
            <person name="Cuomo C."/>
            <person name="Burger G."/>
            <person name="Gray M.W."/>
            <person name="Holland P.W.H."/>
            <person name="King N."/>
            <person name="Lang F.B.F."/>
            <person name="Roger A.J."/>
            <person name="Ruiz-Trillo I."/>
            <person name="Brown M."/>
            <person name="Walker B."/>
            <person name="Young S."/>
            <person name="Zeng Q."/>
            <person name="Gargeya S."/>
            <person name="Fitzgerald M."/>
            <person name="Haas B."/>
            <person name="Abouelleil A."/>
            <person name="Allen A.W."/>
            <person name="Alvarado L."/>
            <person name="Arachchi H.M."/>
            <person name="Berlin A.M."/>
            <person name="Chapman S.B."/>
            <person name="Gainer-Dewar J."/>
            <person name="Goldberg J."/>
            <person name="Griggs A."/>
            <person name="Gujja S."/>
            <person name="Hansen M."/>
            <person name="Howarth C."/>
            <person name="Imamovic A."/>
            <person name="Ireland A."/>
            <person name="Larimer J."/>
            <person name="McCowan C."/>
            <person name="Murphy C."/>
            <person name="Pearson M."/>
            <person name="Poon T.W."/>
            <person name="Priest M."/>
            <person name="Roberts A."/>
            <person name="Saif S."/>
            <person name="Shea T."/>
            <person name="Sisk P."/>
            <person name="Sykes S."/>
            <person name="Wortman J."/>
            <person name="Nusbaum C."/>
            <person name="Birren B."/>
        </authorList>
    </citation>
    <scope>NUCLEOTIDE SEQUENCE [LARGE SCALE GENOMIC DNA]</scope>
    <source>
        <strain evidence="10">ATCC 38817</strain>
    </source>
</reference>
<dbReference type="SMART" id="SM00156">
    <property type="entry name" value="PP2Ac"/>
    <property type="match status" value="1"/>
</dbReference>
<evidence type="ECO:0000313" key="10">
    <source>
        <dbReference type="EMBL" id="KCV68356.1"/>
    </source>
</evidence>
<keyword evidence="5 8" id="KW-0378">Hydrolase</keyword>
<evidence type="ECO:0000256" key="1">
    <source>
        <dbReference type="ARBA" id="ARBA00001936"/>
    </source>
</evidence>
<dbReference type="GeneID" id="20529997"/>
<comment type="catalytic activity">
    <reaction evidence="8">
        <text>O-phospho-L-threonyl-[protein] + H2O = L-threonyl-[protein] + phosphate</text>
        <dbReference type="Rhea" id="RHEA:47004"/>
        <dbReference type="Rhea" id="RHEA-COMP:11060"/>
        <dbReference type="Rhea" id="RHEA-COMP:11605"/>
        <dbReference type="ChEBI" id="CHEBI:15377"/>
        <dbReference type="ChEBI" id="CHEBI:30013"/>
        <dbReference type="ChEBI" id="CHEBI:43474"/>
        <dbReference type="ChEBI" id="CHEBI:61977"/>
        <dbReference type="EC" id="3.1.3.16"/>
    </reaction>
</comment>
<dbReference type="GO" id="GO:0004722">
    <property type="term" value="F:protein serine/threonine phosphatase activity"/>
    <property type="evidence" value="ECO:0007669"/>
    <property type="project" value="UniProtKB-EC"/>
</dbReference>
<evidence type="ECO:0000256" key="7">
    <source>
        <dbReference type="PIRSR" id="PIRSR033096-1"/>
    </source>
</evidence>
<evidence type="ECO:0000256" key="4">
    <source>
        <dbReference type="ARBA" id="ARBA00022737"/>
    </source>
</evidence>
<keyword evidence="6" id="KW-0464">Manganese</keyword>
<sequence length="498" mass="55323">MSPIPIEDITVEKSDFFRLKANDLLKAGRYNDAIPLYSQAIDHHPAPAPATLYTNRSLAYFKAELLGASLTDAETALSLDPGFTKAHYRRGCALMGLCRWSEAAAALATASRALPKDGAMRALAKEAKRRATEAAFLAAIDSAEDQTSIIDTMDWSSIEVESTYTGPRWEDSEETLTPEFVKQVMDFMKDGGVLHRKYLYRVFTESARYLRSLPSLLDVTVSEEAEHITVCGDTHGQYYDLMNIFRMNGLPSHSNPYLFNGDFVDRGSWSVEVAVTMLLWMLALKGPDGQPGSFIPLRGNHESHDQNKVYGFEGEVLHKYNLRVFQSFTELFTLLPLAAVIDSNVFVVHGGLFSRDDVTLDDLRSINRFGSQPTGTSGKYALLSEMLWSDPMDEMGRLPSRRGIAIRFGPDVSAKFLDSNGLKYMIRSHEVKDDGYEVAHDGRCITVFSAPNYCDSTGNKGAFLRIKRGTSDYKAVTFSAVPHPDLKPMAYAKSMGGF</sequence>
<dbReference type="GO" id="GO:0046872">
    <property type="term" value="F:metal ion binding"/>
    <property type="evidence" value="ECO:0007669"/>
    <property type="project" value="UniProtKB-KW"/>
</dbReference>
<dbReference type="InterPro" id="IPR006186">
    <property type="entry name" value="Ser/Thr-sp_prot-phosphatase"/>
</dbReference>
<evidence type="ECO:0000259" key="9">
    <source>
        <dbReference type="PROSITE" id="PS00125"/>
    </source>
</evidence>
<evidence type="ECO:0000256" key="6">
    <source>
        <dbReference type="ARBA" id="ARBA00023211"/>
    </source>
</evidence>
<dbReference type="InterPro" id="IPR051134">
    <property type="entry name" value="PPP_phosphatase"/>
</dbReference>
<dbReference type="InterPro" id="IPR029052">
    <property type="entry name" value="Metallo-depent_PP-like"/>
</dbReference>
<dbReference type="STRING" id="691883.A0A058Z2I8"/>
<dbReference type="Gene3D" id="1.25.40.10">
    <property type="entry name" value="Tetratricopeptide repeat domain"/>
    <property type="match status" value="1"/>
</dbReference>
<dbReference type="OrthoDB" id="445564at2759"/>
<dbReference type="Pfam" id="PF08321">
    <property type="entry name" value="PPP5"/>
    <property type="match status" value="1"/>
</dbReference>
<dbReference type="PANTHER" id="PTHR45668:SF5">
    <property type="entry name" value="SERINE_THREONINE-PROTEIN PHOSPHATASE 5"/>
    <property type="match status" value="1"/>
</dbReference>
<dbReference type="SMART" id="SM00028">
    <property type="entry name" value="TPR"/>
    <property type="match status" value="3"/>
</dbReference>
<dbReference type="PANTHER" id="PTHR45668">
    <property type="entry name" value="SERINE/THREONINE-PROTEIN PHOSPHATASE 5-RELATED"/>
    <property type="match status" value="1"/>
</dbReference>
<dbReference type="InterPro" id="IPR013235">
    <property type="entry name" value="PPP_dom"/>
</dbReference>